<accession>A0ABN7WVY3</accession>
<dbReference type="Proteomes" id="UP000789901">
    <property type="component" value="Unassembled WGS sequence"/>
</dbReference>
<dbReference type="EMBL" id="CAJVQB010067428">
    <property type="protein sequence ID" value="CAG8841949.1"/>
    <property type="molecule type" value="Genomic_DNA"/>
</dbReference>
<protein>
    <submittedName>
        <fullName evidence="1">17737_t:CDS:1</fullName>
    </submittedName>
</protein>
<name>A0ABN7WVY3_GIGMA</name>
<organism evidence="1 2">
    <name type="scientific">Gigaspora margarita</name>
    <dbReference type="NCBI Taxonomy" id="4874"/>
    <lineage>
        <taxon>Eukaryota</taxon>
        <taxon>Fungi</taxon>
        <taxon>Fungi incertae sedis</taxon>
        <taxon>Mucoromycota</taxon>
        <taxon>Glomeromycotina</taxon>
        <taxon>Glomeromycetes</taxon>
        <taxon>Diversisporales</taxon>
        <taxon>Gigasporaceae</taxon>
        <taxon>Gigaspora</taxon>
    </lineage>
</organism>
<evidence type="ECO:0000313" key="1">
    <source>
        <dbReference type="EMBL" id="CAG8841949.1"/>
    </source>
</evidence>
<reference evidence="1 2" key="1">
    <citation type="submission" date="2021-06" db="EMBL/GenBank/DDBJ databases">
        <authorList>
            <person name="Kallberg Y."/>
            <person name="Tangrot J."/>
            <person name="Rosling A."/>
        </authorList>
    </citation>
    <scope>NUCLEOTIDE SEQUENCE [LARGE SCALE GENOMIC DNA]</scope>
    <source>
        <strain evidence="1 2">120-4 pot B 10/14</strain>
    </source>
</reference>
<proteinExistence type="predicted"/>
<dbReference type="PANTHER" id="PTHR47718:SF7">
    <property type="entry name" value="PROTEIN FAR1-RELATED SEQUENCE"/>
    <property type="match status" value="1"/>
</dbReference>
<gene>
    <name evidence="1" type="ORF">GMARGA_LOCUS35718</name>
</gene>
<keyword evidence="2" id="KW-1185">Reference proteome</keyword>
<comment type="caution">
    <text evidence="1">The sequence shown here is derived from an EMBL/GenBank/DDBJ whole genome shotgun (WGS) entry which is preliminary data.</text>
</comment>
<dbReference type="PANTHER" id="PTHR47718">
    <property type="entry name" value="OS01G0519700 PROTEIN"/>
    <property type="match status" value="1"/>
</dbReference>
<feature type="non-terminal residue" evidence="1">
    <location>
        <position position="1"/>
    </location>
</feature>
<evidence type="ECO:0000313" key="2">
    <source>
        <dbReference type="Proteomes" id="UP000789901"/>
    </source>
</evidence>
<sequence length="324" mass="38931">IQPIGWLLKSKFPKIKIYQKNLYNAIQAAKNYLNKRIEFDASNLMRYLYSKRTEDLQWFVESRFDEPECRLSGLIWLSPNQQNLWTRYYDIIFLDTTSCTNKYNMNSFIWIFKIVNKYIGNLMPQVIYTDSNFAIASTIRSEYPSSVYCLCLFYIDLNLKKKLRNKLNPSELQEFRKDFFKYRNSMTKELFKNRWEALKLKFTSAKLVKEIQNILDKESNYMRMEEYKSEIPIVGLATEQDNTDYDEKMREDNYELMKVHLANIVEKEIIRKVLNLAIDTNSYDELIEICQNFILDKQQIQELQKDDEFNIENPRVTARKGRHP</sequence>